<feature type="region of interest" description="Disordered" evidence="1">
    <location>
        <begin position="104"/>
        <end position="237"/>
    </location>
</feature>
<gene>
    <name evidence="3" type="ORF">H4219_000710</name>
</gene>
<dbReference type="Proteomes" id="UP001150538">
    <property type="component" value="Unassembled WGS sequence"/>
</dbReference>
<dbReference type="FunFam" id="1.10.10.10:FF:000087">
    <property type="entry name" value="Transcriptional adapter 2"/>
    <property type="match status" value="1"/>
</dbReference>
<dbReference type="GO" id="GO:0006338">
    <property type="term" value="P:chromatin remodeling"/>
    <property type="evidence" value="ECO:0007669"/>
    <property type="project" value="TreeGrafter"/>
</dbReference>
<dbReference type="Gene3D" id="1.10.10.10">
    <property type="entry name" value="Winged helix-like DNA-binding domain superfamily/Winged helix DNA-binding domain"/>
    <property type="match status" value="1"/>
</dbReference>
<dbReference type="PANTHER" id="PTHR12374:SF20">
    <property type="entry name" value="TRANSCRIPTIONAL ADAPTER 2-ALPHA"/>
    <property type="match status" value="1"/>
</dbReference>
<dbReference type="AlphaFoldDB" id="A0A9W8A298"/>
<dbReference type="EMBL" id="JANBPU010000005">
    <property type="protein sequence ID" value="KAJ1921393.1"/>
    <property type="molecule type" value="Genomic_DNA"/>
</dbReference>
<keyword evidence="4" id="KW-1185">Reference proteome</keyword>
<protein>
    <recommendedName>
        <fullName evidence="2">SWIRM domain-containing protein</fullName>
    </recommendedName>
</protein>
<dbReference type="GO" id="GO:0005634">
    <property type="term" value="C:nucleus"/>
    <property type="evidence" value="ECO:0007669"/>
    <property type="project" value="TreeGrafter"/>
</dbReference>
<feature type="compositionally biased region" description="Low complexity" evidence="1">
    <location>
        <begin position="112"/>
        <end position="126"/>
    </location>
</feature>
<reference evidence="3" key="1">
    <citation type="submission" date="2022-07" db="EMBL/GenBank/DDBJ databases">
        <title>Phylogenomic reconstructions and comparative analyses of Kickxellomycotina fungi.</title>
        <authorList>
            <person name="Reynolds N.K."/>
            <person name="Stajich J.E."/>
            <person name="Barry K."/>
            <person name="Grigoriev I.V."/>
            <person name="Crous P."/>
            <person name="Smith M.E."/>
        </authorList>
    </citation>
    <scope>NUCLEOTIDE SEQUENCE</scope>
    <source>
        <strain evidence="3">NBRC 100468</strain>
    </source>
</reference>
<dbReference type="InterPro" id="IPR009057">
    <property type="entry name" value="Homeodomain-like_sf"/>
</dbReference>
<feature type="compositionally biased region" description="Acidic residues" evidence="1">
    <location>
        <begin position="217"/>
        <end position="230"/>
    </location>
</feature>
<dbReference type="OrthoDB" id="5598695at2759"/>
<dbReference type="GO" id="GO:0006357">
    <property type="term" value="P:regulation of transcription by RNA polymerase II"/>
    <property type="evidence" value="ECO:0007669"/>
    <property type="project" value="TreeGrafter"/>
</dbReference>
<dbReference type="GO" id="GO:0003713">
    <property type="term" value="F:transcription coactivator activity"/>
    <property type="evidence" value="ECO:0007669"/>
    <property type="project" value="TreeGrafter"/>
</dbReference>
<dbReference type="PANTHER" id="PTHR12374">
    <property type="entry name" value="TRANSCRIPTIONAL ADAPTOR 2 ADA2 -RELATED"/>
    <property type="match status" value="1"/>
</dbReference>
<dbReference type="GO" id="GO:0070461">
    <property type="term" value="C:SAGA-type complex"/>
    <property type="evidence" value="ECO:0007669"/>
    <property type="project" value="TreeGrafter"/>
</dbReference>
<evidence type="ECO:0000259" key="2">
    <source>
        <dbReference type="PROSITE" id="PS50934"/>
    </source>
</evidence>
<dbReference type="PROSITE" id="PS50934">
    <property type="entry name" value="SWIRM"/>
    <property type="match status" value="1"/>
</dbReference>
<feature type="compositionally biased region" description="Polar residues" evidence="1">
    <location>
        <begin position="195"/>
        <end position="204"/>
    </location>
</feature>
<dbReference type="SUPFAM" id="SSF46689">
    <property type="entry name" value="Homeodomain-like"/>
    <property type="match status" value="1"/>
</dbReference>
<name>A0A9W8A298_9FUNG</name>
<dbReference type="GO" id="GO:0003682">
    <property type="term" value="F:chromatin binding"/>
    <property type="evidence" value="ECO:0007669"/>
    <property type="project" value="TreeGrafter"/>
</dbReference>
<dbReference type="InterPro" id="IPR007526">
    <property type="entry name" value="SWIRM"/>
</dbReference>
<feature type="compositionally biased region" description="Polar residues" evidence="1">
    <location>
        <begin position="175"/>
        <end position="187"/>
    </location>
</feature>
<evidence type="ECO:0000256" key="1">
    <source>
        <dbReference type="SAM" id="MobiDB-lite"/>
    </source>
</evidence>
<feature type="domain" description="SWIRM" evidence="2">
    <location>
        <begin position="242"/>
        <end position="339"/>
    </location>
</feature>
<organism evidence="3 4">
    <name type="scientific">Mycoemilia scoparia</name>
    <dbReference type="NCBI Taxonomy" id="417184"/>
    <lineage>
        <taxon>Eukaryota</taxon>
        <taxon>Fungi</taxon>
        <taxon>Fungi incertae sedis</taxon>
        <taxon>Zoopagomycota</taxon>
        <taxon>Kickxellomycotina</taxon>
        <taxon>Kickxellomycetes</taxon>
        <taxon>Kickxellales</taxon>
        <taxon>Kickxellaceae</taxon>
        <taxon>Mycoemilia</taxon>
    </lineage>
</organism>
<accession>A0A9W8A298</accession>
<proteinExistence type="predicted"/>
<evidence type="ECO:0000313" key="4">
    <source>
        <dbReference type="Proteomes" id="UP001150538"/>
    </source>
</evidence>
<comment type="caution">
    <text evidence="3">The sequence shown here is derived from an EMBL/GenBank/DDBJ whole genome shotgun (WGS) entry which is preliminary data.</text>
</comment>
<dbReference type="Pfam" id="PF04433">
    <property type="entry name" value="SWIRM"/>
    <property type="match status" value="1"/>
</dbReference>
<evidence type="ECO:0000313" key="3">
    <source>
        <dbReference type="EMBL" id="KAJ1921393.1"/>
    </source>
</evidence>
<feature type="region of interest" description="Disordered" evidence="1">
    <location>
        <begin position="1"/>
        <end position="24"/>
    </location>
</feature>
<sequence length="360" mass="38246">MNTRLAAAPSPSSMPVTSRRHSLGMPRINKRKQSHPMRSPIPSNITTNLYDRPDAGSPLKSCQQQAAMTTDRAFCFSFLDDYSRNQQAYIKALHGPGSTGAGSYGVVGGQKSSSPPSSIGASHMSGNGVGGGRMGGFARNSSVASGTDDTSRRARGGAGGSSSTGNNSEGDDSSIANNSMITPSATSGVRKRVRQNSMSNSNSAADGGDGGDRGNDDDLSAMDLDSDDSEYMSLVPPNNRSSVKWTKAEPINISNKPYFSKLAPAEQHCCSVLRIAPEQYLTIKRTLIREGRTRQAGTFKKRDAQRLCRIDVNKTSKIYEWYVKIGWLPDSNGNSIYSEGSAALAGNTISVGAINSNNNN</sequence>
<dbReference type="InterPro" id="IPR036388">
    <property type="entry name" value="WH-like_DNA-bd_sf"/>
</dbReference>